<dbReference type="Pfam" id="PF01243">
    <property type="entry name" value="PNPOx_N"/>
    <property type="match status" value="1"/>
</dbReference>
<dbReference type="InterPro" id="IPR011576">
    <property type="entry name" value="Pyridox_Oxase_N"/>
</dbReference>
<dbReference type="InterPro" id="IPR012349">
    <property type="entry name" value="Split_barrel_FMN-bd"/>
</dbReference>
<dbReference type="Proteomes" id="UP000182998">
    <property type="component" value="Unassembled WGS sequence"/>
</dbReference>
<dbReference type="STRING" id="451.B6N58_07515"/>
<feature type="domain" description="Pyridoxamine 5'-phosphate oxidase N-terminal" evidence="5">
    <location>
        <begin position="15"/>
        <end position="132"/>
    </location>
</feature>
<dbReference type="OrthoDB" id="5645701at2"/>
<dbReference type="Proteomes" id="UP000032414">
    <property type="component" value="Chromosome I"/>
</dbReference>
<dbReference type="GO" id="GO:0004733">
    <property type="term" value="F:pyridoxamine phosphate oxidase activity"/>
    <property type="evidence" value="ECO:0007669"/>
    <property type="project" value="UniProtKB-EC"/>
</dbReference>
<dbReference type="EMBL" id="FMVN01000004">
    <property type="protein sequence ID" value="SCY17129.1"/>
    <property type="molecule type" value="Genomic_DNA"/>
</dbReference>
<reference evidence="7 9" key="3">
    <citation type="submission" date="2016-10" db="EMBL/GenBank/DDBJ databases">
        <authorList>
            <person name="Varghese N."/>
            <person name="Submissions S."/>
        </authorList>
    </citation>
    <scope>NUCLEOTIDE SEQUENCE [LARGE SCALE GENOMIC DNA]</scope>
    <source>
        <strain evidence="7 9">ATCC 33218</strain>
    </source>
</reference>
<gene>
    <name evidence="6" type="ORF">LMI_1617</name>
    <name evidence="7" type="ORF">SAMN02982997_01032</name>
</gene>
<dbReference type="KEGG" id="tmc:LMI_1617"/>
<dbReference type="Gene3D" id="2.30.110.10">
    <property type="entry name" value="Electron Transport, Fmn-binding Protein, Chain A"/>
    <property type="match status" value="1"/>
</dbReference>
<name>A0A098GHF7_LEGMI</name>
<keyword evidence="2 4" id="KW-0288">FMN</keyword>
<keyword evidence="3 6" id="KW-0560">Oxidoreductase</keyword>
<dbReference type="HOGENOM" id="CLU_032263_2_3_6"/>
<evidence type="ECO:0000256" key="3">
    <source>
        <dbReference type="ARBA" id="ARBA00023002"/>
    </source>
</evidence>
<accession>A0A098GHF7</accession>
<keyword evidence="1" id="KW-0285">Flavoprotein</keyword>
<evidence type="ECO:0000313" key="8">
    <source>
        <dbReference type="Proteomes" id="UP000032414"/>
    </source>
</evidence>
<dbReference type="SUPFAM" id="SSF50475">
    <property type="entry name" value="FMN-binding split barrel"/>
    <property type="match status" value="1"/>
</dbReference>
<evidence type="ECO:0000259" key="5">
    <source>
        <dbReference type="Pfam" id="PF01243"/>
    </source>
</evidence>
<sequence>MPFRLLNQWIMEEKNAGASNPQHAVLATATLNGIPHSRVVAIREITVSELIFFTQKGTKKVNDIIQNPQVSLTFWFEIKQREVVLDGVVEPLSQAEVVHYWDTNPQSAQLRFTAYAPTSMQPIPSKKVIEDKKAAIEKEYIDKKLPLSPYYCGFRIRPSKFIFYSLRSDELSDVLEYNWQNEQWHQRILSP</sequence>
<dbReference type="RefSeq" id="WP_045099249.1">
    <property type="nucleotide sequence ID" value="NZ_CP020614.1"/>
</dbReference>
<keyword evidence="9" id="KW-1185">Reference proteome</keyword>
<proteinExistence type="predicted"/>
<organism evidence="6 8">
    <name type="scientific">Legionella micdadei</name>
    <name type="common">Tatlockia micdadei</name>
    <dbReference type="NCBI Taxonomy" id="451"/>
    <lineage>
        <taxon>Bacteria</taxon>
        <taxon>Pseudomonadati</taxon>
        <taxon>Pseudomonadota</taxon>
        <taxon>Gammaproteobacteria</taxon>
        <taxon>Legionellales</taxon>
        <taxon>Legionellaceae</taxon>
        <taxon>Legionella</taxon>
    </lineage>
</organism>
<dbReference type="EMBL" id="LN614830">
    <property type="protein sequence ID" value="CEG60916.1"/>
    <property type="molecule type" value="Genomic_DNA"/>
</dbReference>
<feature type="binding site" evidence="4">
    <location>
        <position position="59"/>
    </location>
    <ligand>
        <name>FMN</name>
        <dbReference type="ChEBI" id="CHEBI:58210"/>
    </ligand>
</feature>
<evidence type="ECO:0000256" key="2">
    <source>
        <dbReference type="ARBA" id="ARBA00022643"/>
    </source>
</evidence>
<dbReference type="PATRIC" id="fig|451.8.peg.2018"/>
<reference evidence="6" key="2">
    <citation type="submission" date="2014-09" db="EMBL/GenBank/DDBJ databases">
        <authorList>
            <person name="GOMEZ-VALERO Laura"/>
        </authorList>
    </citation>
    <scope>NUCLEOTIDE SEQUENCE</scope>
    <source>
        <strain evidence="6">ATCC33218</strain>
    </source>
</reference>
<reference evidence="8" key="1">
    <citation type="submission" date="2014-09" db="EMBL/GenBank/DDBJ databases">
        <authorList>
            <person name="Gomez-Valero L."/>
        </authorList>
    </citation>
    <scope>NUCLEOTIDE SEQUENCE [LARGE SCALE GENOMIC DNA]</scope>
    <source>
        <strain evidence="8">ATCC33218</strain>
    </source>
</reference>
<dbReference type="InterPro" id="IPR000659">
    <property type="entry name" value="Pyridox_Oxase"/>
</dbReference>
<dbReference type="PANTHER" id="PTHR10851">
    <property type="entry name" value="PYRIDOXINE-5-PHOSPHATE OXIDASE"/>
    <property type="match status" value="1"/>
</dbReference>
<dbReference type="AlphaFoldDB" id="A0A098GHF7"/>
<evidence type="ECO:0000313" key="7">
    <source>
        <dbReference type="EMBL" id="SCY17129.1"/>
    </source>
</evidence>
<feature type="binding site" evidence="4">
    <location>
        <begin position="53"/>
        <end position="54"/>
    </location>
    <ligand>
        <name>FMN</name>
        <dbReference type="ChEBI" id="CHEBI:58210"/>
    </ligand>
</feature>
<dbReference type="PIRSF" id="PIRSF000190">
    <property type="entry name" value="Pyd_amn-ph_oxd"/>
    <property type="match status" value="1"/>
</dbReference>
<evidence type="ECO:0000313" key="6">
    <source>
        <dbReference type="EMBL" id="CEG60916.1"/>
    </source>
</evidence>
<dbReference type="EC" id="1.4.3.5" evidence="6"/>
<protein>
    <submittedName>
        <fullName evidence="6">Pyridoxamine 5'-phosphate oxidase</fullName>
        <ecNumber evidence="6">1.4.3.5</ecNumber>
    </submittedName>
</protein>
<dbReference type="GO" id="GO:0010181">
    <property type="term" value="F:FMN binding"/>
    <property type="evidence" value="ECO:0007669"/>
    <property type="project" value="InterPro"/>
</dbReference>
<comment type="cofactor">
    <cofactor evidence="4">
        <name>FMN</name>
        <dbReference type="ChEBI" id="CHEBI:58210"/>
    </cofactor>
    <text evidence="4">Binds 1 FMN per subunit.</text>
</comment>
<evidence type="ECO:0000256" key="1">
    <source>
        <dbReference type="ARBA" id="ARBA00022630"/>
    </source>
</evidence>
<evidence type="ECO:0000313" key="9">
    <source>
        <dbReference type="Proteomes" id="UP000182998"/>
    </source>
</evidence>
<dbReference type="GO" id="GO:0008615">
    <property type="term" value="P:pyridoxine biosynthetic process"/>
    <property type="evidence" value="ECO:0007669"/>
    <property type="project" value="InterPro"/>
</dbReference>
<dbReference type="PANTHER" id="PTHR10851:SF0">
    <property type="entry name" value="PYRIDOXINE-5'-PHOSPHATE OXIDASE"/>
    <property type="match status" value="1"/>
</dbReference>
<feature type="binding site" evidence="4">
    <location>
        <position position="60"/>
    </location>
    <ligand>
        <name>FMN</name>
        <dbReference type="ChEBI" id="CHEBI:58210"/>
    </ligand>
</feature>
<evidence type="ECO:0000256" key="4">
    <source>
        <dbReference type="PIRSR" id="PIRSR000190-2"/>
    </source>
</evidence>